<proteinExistence type="predicted"/>
<organism evidence="1 2">
    <name type="scientific">Stentor coeruleus</name>
    <dbReference type="NCBI Taxonomy" id="5963"/>
    <lineage>
        <taxon>Eukaryota</taxon>
        <taxon>Sar</taxon>
        <taxon>Alveolata</taxon>
        <taxon>Ciliophora</taxon>
        <taxon>Postciliodesmatophora</taxon>
        <taxon>Heterotrichea</taxon>
        <taxon>Heterotrichida</taxon>
        <taxon>Stentoridae</taxon>
        <taxon>Stentor</taxon>
    </lineage>
</organism>
<dbReference type="AlphaFoldDB" id="A0A1R2CS73"/>
<dbReference type="Gene3D" id="1.25.10.10">
    <property type="entry name" value="Leucine-rich Repeat Variant"/>
    <property type="match status" value="1"/>
</dbReference>
<dbReference type="Proteomes" id="UP000187209">
    <property type="component" value="Unassembled WGS sequence"/>
</dbReference>
<evidence type="ECO:0000313" key="1">
    <source>
        <dbReference type="EMBL" id="OMJ91854.1"/>
    </source>
</evidence>
<name>A0A1R2CS73_9CILI</name>
<evidence type="ECO:0000313" key="2">
    <source>
        <dbReference type="Proteomes" id="UP000187209"/>
    </source>
</evidence>
<gene>
    <name evidence="1" type="ORF">SteCoe_5530</name>
</gene>
<dbReference type="OrthoDB" id="319987at2759"/>
<reference evidence="1 2" key="1">
    <citation type="submission" date="2016-11" db="EMBL/GenBank/DDBJ databases">
        <title>The macronuclear genome of Stentor coeruleus: a giant cell with tiny introns.</title>
        <authorList>
            <person name="Slabodnick M."/>
            <person name="Ruby J.G."/>
            <person name="Reiff S.B."/>
            <person name="Swart E.C."/>
            <person name="Gosai S."/>
            <person name="Prabakaran S."/>
            <person name="Witkowska E."/>
            <person name="Larue G.E."/>
            <person name="Fisher S."/>
            <person name="Freeman R.M."/>
            <person name="Gunawardena J."/>
            <person name="Chu W."/>
            <person name="Stover N.A."/>
            <person name="Gregory B.D."/>
            <person name="Nowacki M."/>
            <person name="Derisi J."/>
            <person name="Roy S.W."/>
            <person name="Marshall W.F."/>
            <person name="Sood P."/>
        </authorList>
    </citation>
    <scope>NUCLEOTIDE SEQUENCE [LARGE SCALE GENOMIC DNA]</scope>
    <source>
        <strain evidence="1">WM001</strain>
    </source>
</reference>
<accession>A0A1R2CS73</accession>
<dbReference type="EMBL" id="MPUH01000073">
    <property type="protein sequence ID" value="OMJ91854.1"/>
    <property type="molecule type" value="Genomic_DNA"/>
</dbReference>
<keyword evidence="2" id="KW-1185">Reference proteome</keyword>
<dbReference type="InterPro" id="IPR011989">
    <property type="entry name" value="ARM-like"/>
</dbReference>
<sequence length="278" mass="31977">MREINPNIMRDQDKLIVAEKNTKGVRVNMNKDADSLRLYVEWCKSMKKWDELVVLTGDMTEIRDPNVYIGWASKPKSVGSLSVVYLCIESQKDTQNLSPFIDSVLPELIRTFKSASDDYQENTMLLFYYFLDTASQNSIQRMVKFGIFAVIVKYLLGVKKEMRHLTAAVCAKIYKRNKFAQDEFFNNNGGFKLIQLIDLSKDDGDEILSELMNNLIDLLQDENERCVDENVIKINNTSVWTILNGIDKTKMSTELLERIDIVVTLLSERPSADKLSFN</sequence>
<protein>
    <submittedName>
        <fullName evidence="1">Uncharacterized protein</fullName>
    </submittedName>
</protein>
<dbReference type="InterPro" id="IPR016024">
    <property type="entry name" value="ARM-type_fold"/>
</dbReference>
<comment type="caution">
    <text evidence="1">The sequence shown here is derived from an EMBL/GenBank/DDBJ whole genome shotgun (WGS) entry which is preliminary data.</text>
</comment>
<dbReference type="SUPFAM" id="SSF48371">
    <property type="entry name" value="ARM repeat"/>
    <property type="match status" value="1"/>
</dbReference>